<dbReference type="GO" id="GO:0030170">
    <property type="term" value="F:pyridoxal phosphate binding"/>
    <property type="evidence" value="ECO:0007669"/>
    <property type="project" value="InterPro"/>
</dbReference>
<keyword evidence="16" id="KW-1185">Reference proteome</keyword>
<comment type="similarity">
    <text evidence="3">Belongs to the threonine synthase family.</text>
</comment>
<dbReference type="Proteomes" id="UP000474778">
    <property type="component" value="Unassembled WGS sequence"/>
</dbReference>
<dbReference type="PANTHER" id="PTHR42690">
    <property type="entry name" value="THREONINE SYNTHASE FAMILY MEMBER"/>
    <property type="match status" value="1"/>
</dbReference>
<comment type="caution">
    <text evidence="15">The sequence shown here is derived from an EMBL/GenBank/DDBJ whole genome shotgun (WGS) entry which is preliminary data.</text>
</comment>
<keyword evidence="9 15" id="KW-0456">Lyase</keyword>
<evidence type="ECO:0000313" key="15">
    <source>
        <dbReference type="EMBL" id="MXR68069.1"/>
    </source>
</evidence>
<evidence type="ECO:0000256" key="7">
    <source>
        <dbReference type="ARBA" id="ARBA00022697"/>
    </source>
</evidence>
<dbReference type="EC" id="4.2.3.1" evidence="4 11"/>
<evidence type="ECO:0000256" key="9">
    <source>
        <dbReference type="ARBA" id="ARBA00023239"/>
    </source>
</evidence>
<dbReference type="FunFam" id="3.40.50.1100:FF:000022">
    <property type="entry name" value="Threonine synthase"/>
    <property type="match status" value="1"/>
</dbReference>
<evidence type="ECO:0000259" key="13">
    <source>
        <dbReference type="Pfam" id="PF00291"/>
    </source>
</evidence>
<name>A0A6L7HUS2_9GAMM</name>
<evidence type="ECO:0000256" key="8">
    <source>
        <dbReference type="ARBA" id="ARBA00022898"/>
    </source>
</evidence>
<comment type="catalytic activity">
    <reaction evidence="10">
        <text>O-phospho-L-homoserine + H2O = L-threonine + phosphate</text>
        <dbReference type="Rhea" id="RHEA:10840"/>
        <dbReference type="ChEBI" id="CHEBI:15377"/>
        <dbReference type="ChEBI" id="CHEBI:43474"/>
        <dbReference type="ChEBI" id="CHEBI:57590"/>
        <dbReference type="ChEBI" id="CHEBI:57926"/>
        <dbReference type="EC" id="4.2.3.1"/>
    </reaction>
</comment>
<feature type="modified residue" description="N6-(pyridoxal phosphate)lysine" evidence="12">
    <location>
        <position position="105"/>
    </location>
</feature>
<proteinExistence type="inferred from homology"/>
<keyword evidence="8 12" id="KW-0663">Pyridoxal phosphate</keyword>
<feature type="domain" description="Tryptophan synthase beta chain-like PALP" evidence="13">
    <location>
        <begin position="94"/>
        <end position="359"/>
    </location>
</feature>
<dbReference type="Gene3D" id="3.90.1380.10">
    <property type="entry name" value="Threonine synthase, N-terminal domain"/>
    <property type="match status" value="1"/>
</dbReference>
<dbReference type="GO" id="GO:0009088">
    <property type="term" value="P:threonine biosynthetic process"/>
    <property type="evidence" value="ECO:0007669"/>
    <property type="project" value="UniProtKB-UniRule"/>
</dbReference>
<dbReference type="EMBL" id="WRPA01000003">
    <property type="protein sequence ID" value="MXR68069.1"/>
    <property type="molecule type" value="Genomic_DNA"/>
</dbReference>
<dbReference type="Gene3D" id="3.40.50.1100">
    <property type="match status" value="2"/>
</dbReference>
<dbReference type="Pfam" id="PF00291">
    <property type="entry name" value="PALP"/>
    <property type="match status" value="1"/>
</dbReference>
<evidence type="ECO:0000256" key="12">
    <source>
        <dbReference type="PIRSR" id="PIRSR604450-51"/>
    </source>
</evidence>
<keyword evidence="6" id="KW-0028">Amino-acid biosynthesis</keyword>
<dbReference type="GO" id="GO:0004795">
    <property type="term" value="F:threonine synthase activity"/>
    <property type="evidence" value="ECO:0007669"/>
    <property type="project" value="UniProtKB-UniRule"/>
</dbReference>
<accession>A0A6L7HUS2</accession>
<evidence type="ECO:0000256" key="11">
    <source>
        <dbReference type="NCBIfam" id="TIGR00260"/>
    </source>
</evidence>
<evidence type="ECO:0000256" key="5">
    <source>
        <dbReference type="ARBA" id="ARBA00018679"/>
    </source>
</evidence>
<reference evidence="15 16" key="1">
    <citation type="submission" date="2019-12" db="EMBL/GenBank/DDBJ databases">
        <title>Shewanella insulae sp. nov., isolated from a tidal flat.</title>
        <authorList>
            <person name="Yoon J.-H."/>
        </authorList>
    </citation>
    <scope>NUCLEOTIDE SEQUENCE [LARGE SCALE GENOMIC DNA]</scope>
    <source>
        <strain evidence="15 16">JBTF-M18</strain>
    </source>
</reference>
<dbReference type="AlphaFoldDB" id="A0A6L7HUS2"/>
<protein>
    <recommendedName>
        <fullName evidence="5 11">Threonine synthase</fullName>
        <ecNumber evidence="4 11">4.2.3.1</ecNumber>
    </recommendedName>
</protein>
<dbReference type="InterPro" id="IPR036052">
    <property type="entry name" value="TrpB-like_PALP_sf"/>
</dbReference>
<dbReference type="Pfam" id="PF14821">
    <property type="entry name" value="Thr_synth_N"/>
    <property type="match status" value="1"/>
</dbReference>
<keyword evidence="7" id="KW-0791">Threonine biosynthesis</keyword>
<comment type="pathway">
    <text evidence="2">Amino-acid biosynthesis; L-threonine biosynthesis; L-threonine from L-aspartate: step 5/5.</text>
</comment>
<evidence type="ECO:0000313" key="16">
    <source>
        <dbReference type="Proteomes" id="UP000474778"/>
    </source>
</evidence>
<dbReference type="PANTHER" id="PTHR42690:SF1">
    <property type="entry name" value="THREONINE SYNTHASE-LIKE 2"/>
    <property type="match status" value="1"/>
</dbReference>
<dbReference type="PROSITE" id="PS00165">
    <property type="entry name" value="DEHYDRATASE_SER_THR"/>
    <property type="match status" value="1"/>
</dbReference>
<evidence type="ECO:0000256" key="2">
    <source>
        <dbReference type="ARBA" id="ARBA00004979"/>
    </source>
</evidence>
<dbReference type="InterPro" id="IPR051166">
    <property type="entry name" value="Threonine_Synthase"/>
</dbReference>
<dbReference type="NCBIfam" id="TIGR00260">
    <property type="entry name" value="thrC"/>
    <property type="match status" value="1"/>
</dbReference>
<evidence type="ECO:0000256" key="3">
    <source>
        <dbReference type="ARBA" id="ARBA00005517"/>
    </source>
</evidence>
<evidence type="ECO:0000256" key="6">
    <source>
        <dbReference type="ARBA" id="ARBA00022605"/>
    </source>
</evidence>
<dbReference type="InterPro" id="IPR029144">
    <property type="entry name" value="Thr_synth_N"/>
</dbReference>
<dbReference type="InterPro" id="IPR001926">
    <property type="entry name" value="TrpB-like_PALP"/>
</dbReference>
<dbReference type="SUPFAM" id="SSF53686">
    <property type="entry name" value="Tryptophan synthase beta subunit-like PLP-dependent enzymes"/>
    <property type="match status" value="1"/>
</dbReference>
<comment type="cofactor">
    <cofactor evidence="1 12">
        <name>pyridoxal 5'-phosphate</name>
        <dbReference type="ChEBI" id="CHEBI:597326"/>
    </cofactor>
</comment>
<organism evidence="15 16">
    <name type="scientific">Shewanella insulae</name>
    <dbReference type="NCBI Taxonomy" id="2681496"/>
    <lineage>
        <taxon>Bacteria</taxon>
        <taxon>Pseudomonadati</taxon>
        <taxon>Pseudomonadota</taxon>
        <taxon>Gammaproteobacteria</taxon>
        <taxon>Alteromonadales</taxon>
        <taxon>Shewanellaceae</taxon>
        <taxon>Shewanella</taxon>
    </lineage>
</organism>
<feature type="domain" description="Threonine synthase N-terminal" evidence="14">
    <location>
        <begin position="10"/>
        <end position="78"/>
    </location>
</feature>
<gene>
    <name evidence="15" type="primary">thrC</name>
    <name evidence="15" type="ORF">GNT65_05190</name>
</gene>
<dbReference type="InterPro" id="IPR004450">
    <property type="entry name" value="Thr_synthase-like"/>
</dbReference>
<dbReference type="InterPro" id="IPR000634">
    <property type="entry name" value="Ser/Thr_deHydtase_PyrdxlP-BS"/>
</dbReference>
<sequence length="427" mass="46567">MELYNLKHPSQKVSFTQAVKLGLGKDRGLFFPVSIPRLDNIDALLAMDFVERSKAILGAWLADELGQEQVDSLVERAFNFELPLTKADDRRFCLELFHGPTLAFKDFGARFMAQCLNSLAQEDKLTILTATSGDTGAAVADAFYGLDKVQVVVLYPKGKISLLQEKMFTTLGDNIHTVAVESDFDACQDMVKAAFEDSDVRDGLHLNSANSINISRLLAQVCYYFEAVAQFKRANQGDPVIAVPSGNFGNLTAGLFAKAMGLPVKRFVAATNSNDTVPRYLADGQWSPKATVATLSNAMDVAEPSNWPRVETIMEAMNWPLSELVGVGLSEQDTVEALDELYRGGYLSEPHAAIAAKALSLTMSADEQGIFLGTAHPAKFKEVVEQALAIELELPSELQAVKDKPILSAELPADFARLKAHLFETLA</sequence>
<evidence type="ECO:0000256" key="10">
    <source>
        <dbReference type="ARBA" id="ARBA00049144"/>
    </source>
</evidence>
<evidence type="ECO:0000256" key="1">
    <source>
        <dbReference type="ARBA" id="ARBA00001933"/>
    </source>
</evidence>
<evidence type="ECO:0000256" key="4">
    <source>
        <dbReference type="ARBA" id="ARBA00013028"/>
    </source>
</evidence>
<dbReference type="InterPro" id="IPR037158">
    <property type="entry name" value="Thr_synth_N_sf"/>
</dbReference>
<evidence type="ECO:0000259" key="14">
    <source>
        <dbReference type="Pfam" id="PF14821"/>
    </source>
</evidence>
<dbReference type="UniPathway" id="UPA00050">
    <property type="reaction ID" value="UER00065"/>
</dbReference>
<dbReference type="RefSeq" id="WP_160794069.1">
    <property type="nucleotide sequence ID" value="NZ_JAKEVH010000001.1"/>
</dbReference>